<feature type="transmembrane region" description="Helical" evidence="2">
    <location>
        <begin position="322"/>
        <end position="343"/>
    </location>
</feature>
<feature type="transmembrane region" description="Helical" evidence="2">
    <location>
        <begin position="297"/>
        <end position="316"/>
    </location>
</feature>
<evidence type="ECO:0000313" key="3">
    <source>
        <dbReference type="EMBL" id="TMQ73572.1"/>
    </source>
</evidence>
<sequence>MITGRPRERVATVALVLLGLTLYARGLSLGFVGDDFILLDAARRFPLGELLSGRHGIVGFYRPVSRELYFWWWGRVLGLGPFGFHAVNALTFAAIVVMIERLARGWAGPRAGRLAAVDYLLFPPGSALLAWVSCAQDLIALFWALAAMLLYQRGRRWPAAFAVALAALSKETAVVMPLVLAAMDVFLNPGEAARARWHRLVAVWSPGQFQGAWRLPFDLARVYLPPDTLAGIGEALGSYPAMIVLAAVCAALAVPRPRAAAAGGDGAARAAGRAARAAPAAGDGTGPATPAGSDRSLLGFGLALALLALLPVGFVVERWRAYYFALAGVGMSLAAGVALARLAVPLAEGLLAVAAIVNVGAGTIYRPVESASGPARHPYANYAFFRETGALSGQLQRALAPWCDSLRAVPRTFAAGLPPDPVFASALGPGLRVTCRDTTNRVRFLADFRPADAGTTFGVLRFDRESGRFVHERADARVRARIGEGFLIHAQYPTAAACFAAAVGGGPAPRELSYPLVVALAAAQRGREAEAAWRRAQTQGAVLDGATLAARMLGRVTPSTRSGPAGVAAGATPVPAPARSGHGPPAPGHRLPAGAAPADSALAALTPLAAAALRAPWEAAPHRAFGRALLALGRAREATFELAVAGGISRQMTDLAWLGQGYEAMGALDEALAAYRQALTTGLPREVYLPTRAHLFALLKRGGVTLDRPRGGP</sequence>
<accession>A0A538UCE9</accession>
<reference evidence="3 4" key="1">
    <citation type="journal article" date="2019" name="Nat. Microbiol.">
        <title>Mediterranean grassland soil C-N compound turnover is dependent on rainfall and depth, and is mediated by genomically divergent microorganisms.</title>
        <authorList>
            <person name="Diamond S."/>
            <person name="Andeer P.F."/>
            <person name="Li Z."/>
            <person name="Crits-Christoph A."/>
            <person name="Burstein D."/>
            <person name="Anantharaman K."/>
            <person name="Lane K.R."/>
            <person name="Thomas B.C."/>
            <person name="Pan C."/>
            <person name="Northen T.R."/>
            <person name="Banfield J.F."/>
        </authorList>
    </citation>
    <scope>NUCLEOTIDE SEQUENCE [LARGE SCALE GENOMIC DNA]</scope>
    <source>
        <strain evidence="3">WS_11</strain>
    </source>
</reference>
<dbReference type="Proteomes" id="UP000319771">
    <property type="component" value="Unassembled WGS sequence"/>
</dbReference>
<keyword evidence="2" id="KW-0472">Membrane</keyword>
<feature type="transmembrane region" description="Helical" evidence="2">
    <location>
        <begin position="70"/>
        <end position="99"/>
    </location>
</feature>
<evidence type="ECO:0000313" key="4">
    <source>
        <dbReference type="Proteomes" id="UP000319771"/>
    </source>
</evidence>
<dbReference type="AlphaFoldDB" id="A0A538UCE9"/>
<organism evidence="3 4">
    <name type="scientific">Eiseniibacteriota bacterium</name>
    <dbReference type="NCBI Taxonomy" id="2212470"/>
    <lineage>
        <taxon>Bacteria</taxon>
        <taxon>Candidatus Eiseniibacteriota</taxon>
    </lineage>
</organism>
<evidence type="ECO:0000256" key="2">
    <source>
        <dbReference type="SAM" id="Phobius"/>
    </source>
</evidence>
<dbReference type="EMBL" id="VBPB01000059">
    <property type="protein sequence ID" value="TMQ73572.1"/>
    <property type="molecule type" value="Genomic_DNA"/>
</dbReference>
<evidence type="ECO:0008006" key="5">
    <source>
        <dbReference type="Google" id="ProtNLM"/>
    </source>
</evidence>
<evidence type="ECO:0000256" key="1">
    <source>
        <dbReference type="SAM" id="MobiDB-lite"/>
    </source>
</evidence>
<keyword evidence="2" id="KW-0812">Transmembrane</keyword>
<keyword evidence="2" id="KW-1133">Transmembrane helix</keyword>
<gene>
    <name evidence="3" type="ORF">E6K81_04080</name>
</gene>
<name>A0A538UCE9_UNCEI</name>
<feature type="compositionally biased region" description="Low complexity" evidence="1">
    <location>
        <begin position="563"/>
        <end position="573"/>
    </location>
</feature>
<feature type="transmembrane region" description="Helical" evidence="2">
    <location>
        <begin position="161"/>
        <end position="183"/>
    </location>
</feature>
<comment type="caution">
    <text evidence="3">The sequence shown here is derived from an EMBL/GenBank/DDBJ whole genome shotgun (WGS) entry which is preliminary data.</text>
</comment>
<protein>
    <recommendedName>
        <fullName evidence="5">Tetratricopeptide repeat protein</fullName>
    </recommendedName>
</protein>
<feature type="transmembrane region" description="Helical" evidence="2">
    <location>
        <begin position="138"/>
        <end position="154"/>
    </location>
</feature>
<feature type="region of interest" description="Disordered" evidence="1">
    <location>
        <begin position="557"/>
        <end position="590"/>
    </location>
</feature>
<proteinExistence type="predicted"/>